<evidence type="ECO:0000259" key="5">
    <source>
        <dbReference type="PROSITE" id="PS51901"/>
    </source>
</evidence>
<feature type="binding site" evidence="3">
    <location>
        <position position="189"/>
    </location>
    <ligand>
        <name>Zn(2+)</name>
        <dbReference type="ChEBI" id="CHEBI:29105"/>
    </ligand>
</feature>
<keyword evidence="1 2" id="KW-0129">CBS domain</keyword>
<dbReference type="EMBL" id="WUUT01000003">
    <property type="protein sequence ID" value="MXR51864.1"/>
    <property type="molecule type" value="Genomic_DNA"/>
</dbReference>
<dbReference type="InterPro" id="IPR000644">
    <property type="entry name" value="CBS_dom"/>
</dbReference>
<keyword evidence="3" id="KW-0479">Metal-binding</keyword>
<dbReference type="PANTHER" id="PTHR43080">
    <property type="entry name" value="CBS DOMAIN-CONTAINING PROTEIN CBSX3, MITOCHONDRIAL"/>
    <property type="match status" value="1"/>
</dbReference>
<dbReference type="Pfam" id="PF00571">
    <property type="entry name" value="CBS"/>
    <property type="match status" value="2"/>
</dbReference>
<dbReference type="OrthoDB" id="65817at2157"/>
<dbReference type="SMART" id="SM00116">
    <property type="entry name" value="CBS"/>
    <property type="match status" value="2"/>
</dbReference>
<feature type="binding site" evidence="3">
    <location>
        <position position="186"/>
    </location>
    <ligand>
        <name>Zn(2+)</name>
        <dbReference type="ChEBI" id="CHEBI:29105"/>
    </ligand>
</feature>
<proteinExistence type="predicted"/>
<dbReference type="GO" id="GO:0046872">
    <property type="term" value="F:metal ion binding"/>
    <property type="evidence" value="ECO:0007669"/>
    <property type="project" value="UniProtKB-KW"/>
</dbReference>
<gene>
    <name evidence="6" type="ORF">GRX03_09630</name>
</gene>
<dbReference type="PANTHER" id="PTHR43080:SF2">
    <property type="entry name" value="CBS DOMAIN-CONTAINING PROTEIN"/>
    <property type="match status" value="1"/>
</dbReference>
<dbReference type="RefSeq" id="WP_159763989.1">
    <property type="nucleotide sequence ID" value="NZ_WUUT01000003.1"/>
</dbReference>
<feature type="domain" description="ACP-type MB" evidence="5">
    <location>
        <begin position="162"/>
        <end position="192"/>
    </location>
</feature>
<feature type="binding site" evidence="3">
    <location>
        <position position="167"/>
    </location>
    <ligand>
        <name>Fe cation</name>
        <dbReference type="ChEBI" id="CHEBI:24875"/>
    </ligand>
</feature>
<dbReference type="Proteomes" id="UP000466535">
    <property type="component" value="Unassembled WGS sequence"/>
</dbReference>
<dbReference type="InterPro" id="IPR044065">
    <property type="entry name" value="ACP_MB"/>
</dbReference>
<feature type="binding site" evidence="3">
    <location>
        <position position="189"/>
    </location>
    <ligand>
        <name>Fe cation</name>
        <dbReference type="ChEBI" id="CHEBI:24875"/>
    </ligand>
</feature>
<dbReference type="SUPFAM" id="SSF54631">
    <property type="entry name" value="CBS-domain pair"/>
    <property type="match status" value="1"/>
</dbReference>
<dbReference type="Gene3D" id="3.10.580.10">
    <property type="entry name" value="CBS-domain"/>
    <property type="match status" value="1"/>
</dbReference>
<evidence type="ECO:0000256" key="1">
    <source>
        <dbReference type="ARBA" id="ARBA00023122"/>
    </source>
</evidence>
<evidence type="ECO:0000313" key="7">
    <source>
        <dbReference type="Proteomes" id="UP000466535"/>
    </source>
</evidence>
<dbReference type="InterPro" id="IPR051257">
    <property type="entry name" value="Diverse_CBS-Domain"/>
</dbReference>
<keyword evidence="7" id="KW-1185">Reference proteome</keyword>
<organism evidence="6 7">
    <name type="scientific">Halovenus carboxidivorans</name>
    <dbReference type="NCBI Taxonomy" id="2692199"/>
    <lineage>
        <taxon>Archaea</taxon>
        <taxon>Methanobacteriati</taxon>
        <taxon>Methanobacteriota</taxon>
        <taxon>Stenosarchaea group</taxon>
        <taxon>Halobacteria</taxon>
        <taxon>Halobacteriales</taxon>
        <taxon>Haloarculaceae</taxon>
        <taxon>Halovenus</taxon>
    </lineage>
</organism>
<feature type="domain" description="CBS" evidence="4">
    <location>
        <begin position="75"/>
        <end position="130"/>
    </location>
</feature>
<feature type="binding site" evidence="3">
    <location>
        <position position="170"/>
    </location>
    <ligand>
        <name>Zn(2+)</name>
        <dbReference type="ChEBI" id="CHEBI:29105"/>
    </ligand>
</feature>
<dbReference type="AlphaFoldDB" id="A0A6B0T1F1"/>
<dbReference type="PROSITE" id="PS51371">
    <property type="entry name" value="CBS"/>
    <property type="match status" value="2"/>
</dbReference>
<evidence type="ECO:0000256" key="3">
    <source>
        <dbReference type="PROSITE-ProRule" id="PRU01249"/>
    </source>
</evidence>
<comment type="caution">
    <text evidence="6">The sequence shown here is derived from an EMBL/GenBank/DDBJ whole genome shotgun (WGS) entry which is preliminary data.</text>
</comment>
<feature type="binding site" evidence="3">
    <location>
        <position position="186"/>
    </location>
    <ligand>
        <name>Fe cation</name>
        <dbReference type="ChEBI" id="CHEBI:24875"/>
    </ligand>
</feature>
<name>A0A6B0T1F1_9EURY</name>
<keyword evidence="3" id="KW-0408">Iron</keyword>
<feature type="binding site" evidence="3">
    <location>
        <position position="167"/>
    </location>
    <ligand>
        <name>Zn(2+)</name>
        <dbReference type="ChEBI" id="CHEBI:29105"/>
    </ligand>
</feature>
<reference evidence="6 7" key="1">
    <citation type="submission" date="2019-12" db="EMBL/GenBank/DDBJ databases">
        <title>Isolation and characterization of three novel carbon monoxide-oxidizing members of Halobacteria from salione crusts and soils.</title>
        <authorList>
            <person name="Myers M.R."/>
            <person name="King G.M."/>
        </authorList>
    </citation>
    <scope>NUCLEOTIDE SEQUENCE [LARGE SCALE GENOMIC DNA]</scope>
    <source>
        <strain evidence="6 7">WSH3</strain>
    </source>
</reference>
<dbReference type="CDD" id="cd02205">
    <property type="entry name" value="CBS_pair_SF"/>
    <property type="match status" value="1"/>
</dbReference>
<keyword evidence="3" id="KW-0862">Zinc</keyword>
<dbReference type="InterPro" id="IPR046342">
    <property type="entry name" value="CBS_dom_sf"/>
</dbReference>
<protein>
    <submittedName>
        <fullName evidence="6">CBS domain-containing protein</fullName>
    </submittedName>
</protein>
<feature type="domain" description="CBS" evidence="4">
    <location>
        <begin position="11"/>
        <end position="67"/>
    </location>
</feature>
<evidence type="ECO:0000259" key="4">
    <source>
        <dbReference type="PROSITE" id="PS51371"/>
    </source>
</evidence>
<feature type="binding site" evidence="3">
    <location>
        <position position="170"/>
    </location>
    <ligand>
        <name>Fe cation</name>
        <dbReference type="ChEBI" id="CHEBI:24875"/>
    </ligand>
</feature>
<dbReference type="PROSITE" id="PS51901">
    <property type="entry name" value="ACP_MB"/>
    <property type="match status" value="1"/>
</dbReference>
<sequence length="192" mass="20555">MDSELTVREIMDREYVGVTESDSLVETVELLLEEDKETAVVLHGSEHVGVVTERDILSALVDGPDPTEATVGEVMSDHVPTVKPEATVSAAADRLSTQPARRLLVTNGAEPEGVVTEEDLLAGRSYRIDSETTTAATGEVIAEETIGGASTETTPPAEDRFEDQGICEVCGTLTRDLASFNGQLLCTDCREM</sequence>
<evidence type="ECO:0000313" key="6">
    <source>
        <dbReference type="EMBL" id="MXR51864.1"/>
    </source>
</evidence>
<evidence type="ECO:0000256" key="2">
    <source>
        <dbReference type="PROSITE-ProRule" id="PRU00703"/>
    </source>
</evidence>
<accession>A0A6B0T1F1</accession>